<evidence type="ECO:0008006" key="4">
    <source>
        <dbReference type="Google" id="ProtNLM"/>
    </source>
</evidence>
<feature type="transmembrane region" description="Helical" evidence="1">
    <location>
        <begin position="6"/>
        <end position="22"/>
    </location>
</feature>
<sequence length="93" mass="10790">MNSLQLVWCVIYVLMNIIGYTVMTTDKRLAKQHRRRVPERRLFTLAALGGGLGSIVAMQRKRHKTKHLSFRIGMPLLLIVNIVTYSYIYTLLK</sequence>
<dbReference type="Pfam" id="PF06961">
    <property type="entry name" value="DUF1294"/>
    <property type="match status" value="1"/>
</dbReference>
<evidence type="ECO:0000256" key="1">
    <source>
        <dbReference type="SAM" id="Phobius"/>
    </source>
</evidence>
<reference evidence="2 3" key="1">
    <citation type="submission" date="2017-01" db="EMBL/GenBank/DDBJ databases">
        <title>Genome analysis of Paenibacillus selenitrireducens ES3-24.</title>
        <authorList>
            <person name="Xu D."/>
            <person name="Yao R."/>
            <person name="Zheng S."/>
        </authorList>
    </citation>
    <scope>NUCLEOTIDE SEQUENCE [LARGE SCALE GENOMIC DNA]</scope>
    <source>
        <strain evidence="2 3">ES3-24</strain>
    </source>
</reference>
<dbReference type="AlphaFoldDB" id="A0A1T2X1G6"/>
<dbReference type="Proteomes" id="UP000190188">
    <property type="component" value="Unassembled WGS sequence"/>
</dbReference>
<evidence type="ECO:0000313" key="3">
    <source>
        <dbReference type="Proteomes" id="UP000190188"/>
    </source>
</evidence>
<dbReference type="RefSeq" id="WP_078502595.1">
    <property type="nucleotide sequence ID" value="NZ_MSZX01000017.1"/>
</dbReference>
<feature type="transmembrane region" description="Helical" evidence="1">
    <location>
        <begin position="72"/>
        <end position="92"/>
    </location>
</feature>
<dbReference type="InterPro" id="IPR010718">
    <property type="entry name" value="DUF1294"/>
</dbReference>
<dbReference type="STRING" id="1324314.BVG16_28495"/>
<accession>A0A1T2X1G6</accession>
<dbReference type="OrthoDB" id="1698854at2"/>
<keyword evidence="1" id="KW-1133">Transmembrane helix</keyword>
<comment type="caution">
    <text evidence="2">The sequence shown here is derived from an EMBL/GenBank/DDBJ whole genome shotgun (WGS) entry which is preliminary data.</text>
</comment>
<evidence type="ECO:0000313" key="2">
    <source>
        <dbReference type="EMBL" id="OPA73413.1"/>
    </source>
</evidence>
<feature type="transmembrane region" description="Helical" evidence="1">
    <location>
        <begin position="42"/>
        <end position="60"/>
    </location>
</feature>
<organism evidence="2 3">
    <name type="scientific">Paenibacillus selenitireducens</name>
    <dbReference type="NCBI Taxonomy" id="1324314"/>
    <lineage>
        <taxon>Bacteria</taxon>
        <taxon>Bacillati</taxon>
        <taxon>Bacillota</taxon>
        <taxon>Bacilli</taxon>
        <taxon>Bacillales</taxon>
        <taxon>Paenibacillaceae</taxon>
        <taxon>Paenibacillus</taxon>
    </lineage>
</organism>
<keyword evidence="3" id="KW-1185">Reference proteome</keyword>
<name>A0A1T2X1G6_9BACL</name>
<proteinExistence type="predicted"/>
<dbReference type="InterPro" id="IPR012156">
    <property type="entry name" value="Cold_shock_CspA"/>
</dbReference>
<dbReference type="PIRSF" id="PIRSF002599">
    <property type="entry name" value="Cold_shock_A"/>
    <property type="match status" value="1"/>
</dbReference>
<dbReference type="EMBL" id="MSZX01000017">
    <property type="protein sequence ID" value="OPA73413.1"/>
    <property type="molecule type" value="Genomic_DNA"/>
</dbReference>
<keyword evidence="1" id="KW-0472">Membrane</keyword>
<protein>
    <recommendedName>
        <fullName evidence="4">DUF1294 domain-containing protein</fullName>
    </recommendedName>
</protein>
<dbReference type="GO" id="GO:0003676">
    <property type="term" value="F:nucleic acid binding"/>
    <property type="evidence" value="ECO:0007669"/>
    <property type="project" value="InterPro"/>
</dbReference>
<gene>
    <name evidence="2" type="ORF">BVG16_28495</name>
</gene>
<keyword evidence="1" id="KW-0812">Transmembrane</keyword>